<dbReference type="PANTHER" id="PTHR30437">
    <property type="entry name" value="TRANSCRIPTION ELONGATION FACTOR GREA"/>
    <property type="match status" value="1"/>
</dbReference>
<evidence type="ECO:0000259" key="8">
    <source>
        <dbReference type="Pfam" id="PF01272"/>
    </source>
</evidence>
<organism evidence="10">
    <name type="scientific">hydrothermal vent metagenome</name>
    <dbReference type="NCBI Taxonomy" id="652676"/>
    <lineage>
        <taxon>unclassified sequences</taxon>
        <taxon>metagenomes</taxon>
        <taxon>ecological metagenomes</taxon>
    </lineage>
</organism>
<accession>A0A1W1EDM0</accession>
<evidence type="ECO:0000256" key="4">
    <source>
        <dbReference type="ARBA" id="ARBA00023125"/>
    </source>
</evidence>
<protein>
    <recommendedName>
        <fullName evidence="2">Transcription elongation factor GreA</fullName>
    </recommendedName>
    <alternativeName>
        <fullName evidence="7">Transcript cleavage factor GreA</fullName>
    </alternativeName>
</protein>
<dbReference type="InterPro" id="IPR001437">
    <property type="entry name" value="Tscrpt_elong_fac_GreA/B_C"/>
</dbReference>
<dbReference type="FunFam" id="3.10.50.30:FF:000001">
    <property type="entry name" value="Transcription elongation factor GreA"/>
    <property type="match status" value="1"/>
</dbReference>
<dbReference type="GO" id="GO:0070063">
    <property type="term" value="F:RNA polymerase binding"/>
    <property type="evidence" value="ECO:0007669"/>
    <property type="project" value="InterPro"/>
</dbReference>
<evidence type="ECO:0000256" key="5">
    <source>
        <dbReference type="ARBA" id="ARBA00023163"/>
    </source>
</evidence>
<dbReference type="InterPro" id="IPR036953">
    <property type="entry name" value="GreA/GreB_C_sf"/>
</dbReference>
<dbReference type="PIRSF" id="PIRSF006092">
    <property type="entry name" value="GreA_GreB"/>
    <property type="match status" value="1"/>
</dbReference>
<dbReference type="InterPro" id="IPR018151">
    <property type="entry name" value="TF_GreA/GreB_CS"/>
</dbReference>
<dbReference type="Gene3D" id="1.10.287.180">
    <property type="entry name" value="Transcription elongation factor, GreA/GreB, N-terminal domain"/>
    <property type="match status" value="1"/>
</dbReference>
<dbReference type="EMBL" id="FPKX01000034">
    <property type="protein sequence ID" value="SFZ98131.1"/>
    <property type="molecule type" value="Genomic_DNA"/>
</dbReference>
<feature type="domain" description="Transcription elongation factor GreA/GreB C-terminal" evidence="8">
    <location>
        <begin position="82"/>
        <end position="156"/>
    </location>
</feature>
<feature type="domain" description="Transcription elongation factor GreA/GreB N-terminal" evidence="9">
    <location>
        <begin position="5"/>
        <end position="74"/>
    </location>
</feature>
<dbReference type="NCBIfam" id="NF001261">
    <property type="entry name" value="PRK00226.1-2"/>
    <property type="match status" value="1"/>
</dbReference>
<evidence type="ECO:0000259" key="9">
    <source>
        <dbReference type="Pfam" id="PF03449"/>
    </source>
</evidence>
<keyword evidence="10" id="KW-0648">Protein biosynthesis</keyword>
<comment type="function">
    <text evidence="6">Necessary for efficient RNA polymerase transcription elongation past template-encoded arresting sites. The arresting sites in DNA have the property of trapping a certain fraction of elongating RNA polymerases that pass through, resulting in locked ternary complexes. Cleavage of the nascent transcript by cleavage factors such as GreA or GreB allows the resumption of elongation from the new 3'terminus. GreA releases sequences of 2 to 3 nucleotides.</text>
</comment>
<keyword evidence="10" id="KW-0251">Elongation factor</keyword>
<dbReference type="NCBIfam" id="NF001263">
    <property type="entry name" value="PRK00226.1-4"/>
    <property type="match status" value="1"/>
</dbReference>
<dbReference type="InterPro" id="IPR006359">
    <property type="entry name" value="Tscrpt_elong_fac_GreA"/>
</dbReference>
<dbReference type="SUPFAM" id="SSF54534">
    <property type="entry name" value="FKBP-like"/>
    <property type="match status" value="1"/>
</dbReference>
<dbReference type="NCBIfam" id="TIGR01462">
    <property type="entry name" value="greA"/>
    <property type="match status" value="1"/>
</dbReference>
<dbReference type="SUPFAM" id="SSF46557">
    <property type="entry name" value="GreA transcript cleavage protein, N-terminal domain"/>
    <property type="match status" value="1"/>
</dbReference>
<keyword evidence="4" id="KW-0238">DNA-binding</keyword>
<dbReference type="PROSITE" id="PS00829">
    <property type="entry name" value="GREAB_1"/>
    <property type="match status" value="1"/>
</dbReference>
<evidence type="ECO:0000313" key="10">
    <source>
        <dbReference type="EMBL" id="SFZ98131.1"/>
    </source>
</evidence>
<dbReference type="AlphaFoldDB" id="A0A1W1EDM0"/>
<proteinExistence type="inferred from homology"/>
<dbReference type="GO" id="GO:0003677">
    <property type="term" value="F:DNA binding"/>
    <property type="evidence" value="ECO:0007669"/>
    <property type="project" value="UniProtKB-KW"/>
</dbReference>
<keyword evidence="5" id="KW-0804">Transcription</keyword>
<evidence type="ECO:0000256" key="3">
    <source>
        <dbReference type="ARBA" id="ARBA00023015"/>
    </source>
</evidence>
<reference evidence="10" key="1">
    <citation type="submission" date="2016-10" db="EMBL/GenBank/DDBJ databases">
        <authorList>
            <person name="de Groot N.N."/>
        </authorList>
    </citation>
    <scope>NUCLEOTIDE SEQUENCE</scope>
</reference>
<dbReference type="FunFam" id="1.10.287.180:FF:000001">
    <property type="entry name" value="Transcription elongation factor GreA"/>
    <property type="match status" value="1"/>
</dbReference>
<dbReference type="Pfam" id="PF03449">
    <property type="entry name" value="GreA_GreB_N"/>
    <property type="match status" value="1"/>
</dbReference>
<dbReference type="Pfam" id="PF01272">
    <property type="entry name" value="GreA_GreB"/>
    <property type="match status" value="1"/>
</dbReference>
<dbReference type="HAMAP" id="MF_00105">
    <property type="entry name" value="GreA_GreB"/>
    <property type="match status" value="1"/>
</dbReference>
<evidence type="ECO:0000256" key="7">
    <source>
        <dbReference type="ARBA" id="ARBA00030776"/>
    </source>
</evidence>
<keyword evidence="3" id="KW-0805">Transcription regulation</keyword>
<evidence type="ECO:0000256" key="1">
    <source>
        <dbReference type="ARBA" id="ARBA00008213"/>
    </source>
</evidence>
<evidence type="ECO:0000256" key="2">
    <source>
        <dbReference type="ARBA" id="ARBA00013729"/>
    </source>
</evidence>
<dbReference type="Gene3D" id="3.10.50.30">
    <property type="entry name" value="Transcription elongation factor, GreA/GreB, C-terminal domain"/>
    <property type="match status" value="1"/>
</dbReference>
<dbReference type="GO" id="GO:0003746">
    <property type="term" value="F:translation elongation factor activity"/>
    <property type="evidence" value="ECO:0007669"/>
    <property type="project" value="UniProtKB-KW"/>
</dbReference>
<dbReference type="PANTHER" id="PTHR30437:SF4">
    <property type="entry name" value="TRANSCRIPTION ELONGATION FACTOR GREA"/>
    <property type="match status" value="1"/>
</dbReference>
<dbReference type="InterPro" id="IPR022691">
    <property type="entry name" value="Tscrpt_elong_fac_GreA/B_N"/>
</dbReference>
<sequence length="162" mass="17911">MQKEPMLKATYVKLSEELENLKTNERGIIAAVIDEARAQGDLKENAEYHAAKDEQGLMEARIIELTDVIGRAQVIDPSTLAHKRVSFGSTVELLDQDTDETVIYTIVGGQESNPSKGFISILSPMARVLMGKEEGDEIELSLPSGKKTYDIEKVSYVEINLV</sequence>
<comment type="similarity">
    <text evidence="1">Belongs to the GreA/GreB family.</text>
</comment>
<dbReference type="InterPro" id="IPR023459">
    <property type="entry name" value="Tscrpt_elong_fac_GreA/B_fam"/>
</dbReference>
<dbReference type="GO" id="GO:0006354">
    <property type="term" value="P:DNA-templated transcription elongation"/>
    <property type="evidence" value="ECO:0007669"/>
    <property type="project" value="TreeGrafter"/>
</dbReference>
<gene>
    <name evidence="10" type="ORF">MNB_SV-5-1228</name>
</gene>
<evidence type="ECO:0000256" key="6">
    <source>
        <dbReference type="ARBA" id="ARBA00024916"/>
    </source>
</evidence>
<dbReference type="InterPro" id="IPR028624">
    <property type="entry name" value="Tscrpt_elong_fac_GreA/B"/>
</dbReference>
<dbReference type="GO" id="GO:0032784">
    <property type="term" value="P:regulation of DNA-templated transcription elongation"/>
    <property type="evidence" value="ECO:0007669"/>
    <property type="project" value="InterPro"/>
</dbReference>
<dbReference type="InterPro" id="IPR036805">
    <property type="entry name" value="Tscrpt_elong_fac_GreA/B_N_sf"/>
</dbReference>
<name>A0A1W1EDM0_9ZZZZ</name>